<keyword evidence="1" id="KW-0472">Membrane</keyword>
<proteinExistence type="predicted"/>
<name>A0A919TG94_9ACTN</name>
<protein>
    <submittedName>
        <fullName evidence="2">Uncharacterized protein</fullName>
    </submittedName>
</protein>
<evidence type="ECO:0000256" key="1">
    <source>
        <dbReference type="SAM" id="Phobius"/>
    </source>
</evidence>
<keyword evidence="3" id="KW-1185">Reference proteome</keyword>
<accession>A0A919TG94</accession>
<gene>
    <name evidence="2" type="ORF">Ato02nite_067880</name>
</gene>
<feature type="transmembrane region" description="Helical" evidence="1">
    <location>
        <begin position="70"/>
        <end position="87"/>
    </location>
</feature>
<feature type="transmembrane region" description="Helical" evidence="1">
    <location>
        <begin position="45"/>
        <end position="64"/>
    </location>
</feature>
<comment type="caution">
    <text evidence="2">The sequence shown here is derived from an EMBL/GenBank/DDBJ whole genome shotgun (WGS) entry which is preliminary data.</text>
</comment>
<dbReference type="Proteomes" id="UP000677082">
    <property type="component" value="Unassembled WGS sequence"/>
</dbReference>
<dbReference type="RefSeq" id="WP_213010732.1">
    <property type="nucleotide sequence ID" value="NZ_BOQN01000087.1"/>
</dbReference>
<dbReference type="AlphaFoldDB" id="A0A919TG94"/>
<keyword evidence="1" id="KW-0812">Transmembrane</keyword>
<keyword evidence="1" id="KW-1133">Transmembrane helix</keyword>
<evidence type="ECO:0000313" key="2">
    <source>
        <dbReference type="EMBL" id="GIM94995.1"/>
    </source>
</evidence>
<sequence>MTQPQREMPIRADKWRPTDPVLEGLIRRCASDAEAGASRDGVREYMAGAMILAILFVGLLIAGVGTGAAIMIPLLLFGAGALFMVLNTRPAPVERRKALDPIGGPGGLPAGYLVHPGAWVAGMREYTAGVPQSQLRAAVELCRSFPGSVNDLLAFTGSIAAQLPPAKHPLTPEDVAHRSRDMVHVGMPIIQSFNEKYPKKELAAAGKGKKKK</sequence>
<reference evidence="2 3" key="1">
    <citation type="submission" date="2021-03" db="EMBL/GenBank/DDBJ databases">
        <title>Whole genome shotgun sequence of Actinoplanes toevensis NBRC 105298.</title>
        <authorList>
            <person name="Komaki H."/>
            <person name="Tamura T."/>
        </authorList>
    </citation>
    <scope>NUCLEOTIDE SEQUENCE [LARGE SCALE GENOMIC DNA]</scope>
    <source>
        <strain evidence="2 3">NBRC 105298</strain>
    </source>
</reference>
<evidence type="ECO:0000313" key="3">
    <source>
        <dbReference type="Proteomes" id="UP000677082"/>
    </source>
</evidence>
<dbReference type="EMBL" id="BOQN01000087">
    <property type="protein sequence ID" value="GIM94995.1"/>
    <property type="molecule type" value="Genomic_DNA"/>
</dbReference>
<organism evidence="2 3">
    <name type="scientific">Paractinoplanes toevensis</name>
    <dbReference type="NCBI Taxonomy" id="571911"/>
    <lineage>
        <taxon>Bacteria</taxon>
        <taxon>Bacillati</taxon>
        <taxon>Actinomycetota</taxon>
        <taxon>Actinomycetes</taxon>
        <taxon>Micromonosporales</taxon>
        <taxon>Micromonosporaceae</taxon>
        <taxon>Paractinoplanes</taxon>
    </lineage>
</organism>